<evidence type="ECO:0000256" key="1">
    <source>
        <dbReference type="SAM" id="MobiDB-lite"/>
    </source>
</evidence>
<feature type="compositionally biased region" description="Basic residues" evidence="1">
    <location>
        <begin position="41"/>
        <end position="52"/>
    </location>
</feature>
<dbReference type="OrthoDB" id="442410at2759"/>
<evidence type="ECO:0000313" key="4">
    <source>
        <dbReference type="Proteomes" id="UP000186817"/>
    </source>
</evidence>
<feature type="region of interest" description="Disordered" evidence="1">
    <location>
        <begin position="30"/>
        <end position="52"/>
    </location>
</feature>
<comment type="caution">
    <text evidence="3">The sequence shown here is derived from an EMBL/GenBank/DDBJ whole genome shotgun (WGS) entry which is preliminary data.</text>
</comment>
<gene>
    <name evidence="3" type="ORF">AK812_SmicGene16424</name>
</gene>
<feature type="chain" id="PRO_5013294203" evidence="2">
    <location>
        <begin position="23"/>
        <end position="396"/>
    </location>
</feature>
<dbReference type="AlphaFoldDB" id="A0A1Q9E0D8"/>
<reference evidence="3 4" key="1">
    <citation type="submission" date="2016-02" db="EMBL/GenBank/DDBJ databases">
        <title>Genome analysis of coral dinoflagellate symbionts highlights evolutionary adaptations to a symbiotic lifestyle.</title>
        <authorList>
            <person name="Aranda M."/>
            <person name="Li Y."/>
            <person name="Liew Y.J."/>
            <person name="Baumgarten S."/>
            <person name="Simakov O."/>
            <person name="Wilson M."/>
            <person name="Piel J."/>
            <person name="Ashoor H."/>
            <person name="Bougouffa S."/>
            <person name="Bajic V.B."/>
            <person name="Ryu T."/>
            <person name="Ravasi T."/>
            <person name="Bayer T."/>
            <person name="Micklem G."/>
            <person name="Kim H."/>
            <person name="Bhak J."/>
            <person name="Lajeunesse T.C."/>
            <person name="Voolstra C.R."/>
        </authorList>
    </citation>
    <scope>NUCLEOTIDE SEQUENCE [LARGE SCALE GENOMIC DNA]</scope>
    <source>
        <strain evidence="3 4">CCMP2467</strain>
    </source>
</reference>
<evidence type="ECO:0000313" key="3">
    <source>
        <dbReference type="EMBL" id="OLQ00885.1"/>
    </source>
</evidence>
<evidence type="ECO:0000256" key="2">
    <source>
        <dbReference type="SAM" id="SignalP"/>
    </source>
</evidence>
<name>A0A1Q9E0D8_SYMMI</name>
<proteinExistence type="predicted"/>
<feature type="signal peptide" evidence="2">
    <location>
        <begin position="1"/>
        <end position="22"/>
    </location>
</feature>
<protein>
    <submittedName>
        <fullName evidence="3">Uncharacterized protein</fullName>
    </submittedName>
</protein>
<dbReference type="Proteomes" id="UP000186817">
    <property type="component" value="Unassembled WGS sequence"/>
</dbReference>
<sequence length="396" mass="44103">MSSVSGGHGRLLVLLALLLAWAKGPFRAFNATEAGGDGQPGRKRPRTRKRRDFSKLPAQILHPSKVMRGRSKARWQDVFRVWECEIPKPDFAIHHAAKAVRLLPKVNFRGLPSEEEGGHPVLQSLLRRTQEFLQEDNCTVVVTDPSVRGRNKREGLCAEDVAAMIRAAEKLATKLPMLQRDLLPPLQKKVGDAVSRLGDKDVIGMLLAGSWDSVPEVSAQFRARLGPDLADAVGTEELPGMVRLLTAMPDTVAEAQGDRADEPSGQLLLALREKVLTAAPTMPCSDLADCFWCLAAHLPAKAPRWRRKSYDPPLWQFLYAFARMQVQEPILLKATARLALREDLSTHTNWAIAVMRWSYAQLEEAQDGLAQFRQRLDSEVSQRQLPDTVPPAWSQV</sequence>
<accession>A0A1Q9E0D8</accession>
<keyword evidence="4" id="KW-1185">Reference proteome</keyword>
<dbReference type="EMBL" id="LSRX01000312">
    <property type="protein sequence ID" value="OLQ00885.1"/>
    <property type="molecule type" value="Genomic_DNA"/>
</dbReference>
<organism evidence="3 4">
    <name type="scientific">Symbiodinium microadriaticum</name>
    <name type="common">Dinoflagellate</name>
    <name type="synonym">Zooxanthella microadriatica</name>
    <dbReference type="NCBI Taxonomy" id="2951"/>
    <lineage>
        <taxon>Eukaryota</taxon>
        <taxon>Sar</taxon>
        <taxon>Alveolata</taxon>
        <taxon>Dinophyceae</taxon>
        <taxon>Suessiales</taxon>
        <taxon>Symbiodiniaceae</taxon>
        <taxon>Symbiodinium</taxon>
    </lineage>
</organism>
<keyword evidence="2" id="KW-0732">Signal</keyword>